<dbReference type="PANTHER" id="PTHR48048">
    <property type="entry name" value="GLYCOSYLTRANSFERASE"/>
    <property type="match status" value="1"/>
</dbReference>
<comment type="caution">
    <text evidence="6">The sequence shown here is derived from an EMBL/GenBank/DDBJ whole genome shotgun (WGS) entry which is preliminary data.</text>
</comment>
<organism evidence="6 7">
    <name type="scientific">Protea cynaroides</name>
    <dbReference type="NCBI Taxonomy" id="273540"/>
    <lineage>
        <taxon>Eukaryota</taxon>
        <taxon>Viridiplantae</taxon>
        <taxon>Streptophyta</taxon>
        <taxon>Embryophyta</taxon>
        <taxon>Tracheophyta</taxon>
        <taxon>Spermatophyta</taxon>
        <taxon>Magnoliopsida</taxon>
        <taxon>Proteales</taxon>
        <taxon>Proteaceae</taxon>
        <taxon>Protea</taxon>
    </lineage>
</organism>
<dbReference type="EMBL" id="JAMYWD010000009">
    <property type="protein sequence ID" value="KAJ4959750.1"/>
    <property type="molecule type" value="Genomic_DNA"/>
</dbReference>
<dbReference type="FunFam" id="3.40.50.2000:FF:000095">
    <property type="entry name" value="Glycosyltransferase"/>
    <property type="match status" value="1"/>
</dbReference>
<dbReference type="PROSITE" id="PS00375">
    <property type="entry name" value="UDPGT"/>
    <property type="match status" value="1"/>
</dbReference>
<dbReference type="InterPro" id="IPR050481">
    <property type="entry name" value="UDP-glycosyltransf_plant"/>
</dbReference>
<dbReference type="AlphaFoldDB" id="A0A9Q0K2Q3"/>
<dbReference type="PANTHER" id="PTHR48048:SF30">
    <property type="entry name" value="GLYCOSYLTRANSFERASE"/>
    <property type="match status" value="1"/>
</dbReference>
<dbReference type="EC" id="2.4.1.-" evidence="5"/>
<dbReference type="Proteomes" id="UP001141806">
    <property type="component" value="Unassembled WGS sequence"/>
</dbReference>
<gene>
    <name evidence="6" type="ORF">NE237_019660</name>
</gene>
<evidence type="ECO:0000256" key="4">
    <source>
        <dbReference type="RuleBase" id="RU003718"/>
    </source>
</evidence>
<evidence type="ECO:0000256" key="5">
    <source>
        <dbReference type="RuleBase" id="RU362057"/>
    </source>
</evidence>
<dbReference type="InterPro" id="IPR035595">
    <property type="entry name" value="UDP_glycos_trans_CS"/>
</dbReference>
<comment type="similarity">
    <text evidence="1 4">Belongs to the UDP-glycosyltransferase family.</text>
</comment>
<evidence type="ECO:0000313" key="6">
    <source>
        <dbReference type="EMBL" id="KAJ4959750.1"/>
    </source>
</evidence>
<dbReference type="Pfam" id="PF00201">
    <property type="entry name" value="UDPGT"/>
    <property type="match status" value="1"/>
</dbReference>
<keyword evidence="3 4" id="KW-0808">Transferase</keyword>
<evidence type="ECO:0000256" key="2">
    <source>
        <dbReference type="ARBA" id="ARBA00022676"/>
    </source>
</evidence>
<dbReference type="Gene3D" id="3.40.50.2000">
    <property type="entry name" value="Glycogen Phosphorylase B"/>
    <property type="match status" value="2"/>
</dbReference>
<evidence type="ECO:0000313" key="7">
    <source>
        <dbReference type="Proteomes" id="UP001141806"/>
    </source>
</evidence>
<dbReference type="InterPro" id="IPR002213">
    <property type="entry name" value="UDP_glucos_trans"/>
</dbReference>
<evidence type="ECO:0000256" key="3">
    <source>
        <dbReference type="ARBA" id="ARBA00022679"/>
    </source>
</evidence>
<dbReference type="GO" id="GO:0035251">
    <property type="term" value="F:UDP-glucosyltransferase activity"/>
    <property type="evidence" value="ECO:0007669"/>
    <property type="project" value="InterPro"/>
</dbReference>
<dbReference type="SUPFAM" id="SSF53756">
    <property type="entry name" value="UDP-Glycosyltransferase/glycogen phosphorylase"/>
    <property type="match status" value="1"/>
</dbReference>
<keyword evidence="7" id="KW-1185">Reference proteome</keyword>
<dbReference type="OrthoDB" id="5835829at2759"/>
<keyword evidence="2 4" id="KW-0328">Glycosyltransferase</keyword>
<name>A0A9Q0K2Q3_9MAGN</name>
<dbReference type="FunFam" id="3.40.50.2000:FF:000020">
    <property type="entry name" value="Glycosyltransferase"/>
    <property type="match status" value="1"/>
</dbReference>
<reference evidence="6" key="1">
    <citation type="journal article" date="2023" name="Plant J.">
        <title>The genome of the king protea, Protea cynaroides.</title>
        <authorList>
            <person name="Chang J."/>
            <person name="Duong T.A."/>
            <person name="Schoeman C."/>
            <person name="Ma X."/>
            <person name="Roodt D."/>
            <person name="Barker N."/>
            <person name="Li Z."/>
            <person name="Van de Peer Y."/>
            <person name="Mizrachi E."/>
        </authorList>
    </citation>
    <scope>NUCLEOTIDE SEQUENCE</scope>
    <source>
        <tissue evidence="6">Young leaves</tissue>
    </source>
</reference>
<dbReference type="CDD" id="cd03784">
    <property type="entry name" value="GT1_Gtf-like"/>
    <property type="match status" value="1"/>
</dbReference>
<evidence type="ECO:0000256" key="1">
    <source>
        <dbReference type="ARBA" id="ARBA00009995"/>
    </source>
</evidence>
<sequence>MKDSLSLVLYPSPGIGHLVSMVELGRVILKHYPSFSIIILITPPPFNPGSTTAYLTHVSSTTPSITFHNLPAVQISTDSMSSAHHEALLFDVVLRNNQNVEKALLSISQTSTIRALIIDMFCTPALDVGASLDIPTYYFFTSGSVCLAFFLYFPTIHSNTTKSFKDLDNHFHVPGIPPVHAQDFPKPTRDRADKAYGGLLDVCSRLPESKGIIVNTFEALEPVILKALSDGQCIPNRPTPPIYCIGPLITDRKGTNGGGGDTSGNIDCLTWLDSQPSRSVVFLCFGSLGLFSEAQLKEIAIGLEKSGQRFLWVVRNPPMEAKSWRNLVPAEPDLDVLLPEGFLDRTKDRGLVVKQWASQVEVLSRESVGGFVSHCGWNSVLEAIYAGVPMVAWPLYAEQRLNRVFLVEQMKLALPIDESEGGFVSAAEVENRINELMVSEEGKELREKTLAMRDAAKAAIAEGGSSRVALGRLAELWSQG</sequence>
<proteinExistence type="inferred from homology"/>
<protein>
    <recommendedName>
        <fullName evidence="5">Glycosyltransferase</fullName>
        <ecNumber evidence="5">2.4.1.-</ecNumber>
    </recommendedName>
</protein>
<accession>A0A9Q0K2Q3</accession>